<keyword evidence="1" id="KW-0812">Transmembrane</keyword>
<keyword evidence="3" id="KW-1185">Reference proteome</keyword>
<reference evidence="2 3" key="1">
    <citation type="journal article" date="2019" name="Nat. Ecol. Evol.">
        <title>Megaphylogeny resolves global patterns of mushroom evolution.</title>
        <authorList>
            <person name="Varga T."/>
            <person name="Krizsan K."/>
            <person name="Foldi C."/>
            <person name="Dima B."/>
            <person name="Sanchez-Garcia M."/>
            <person name="Sanchez-Ramirez S."/>
            <person name="Szollosi G.J."/>
            <person name="Szarkandi J.G."/>
            <person name="Papp V."/>
            <person name="Albert L."/>
            <person name="Andreopoulos W."/>
            <person name="Angelini C."/>
            <person name="Antonin V."/>
            <person name="Barry K.W."/>
            <person name="Bougher N.L."/>
            <person name="Buchanan P."/>
            <person name="Buyck B."/>
            <person name="Bense V."/>
            <person name="Catcheside P."/>
            <person name="Chovatia M."/>
            <person name="Cooper J."/>
            <person name="Damon W."/>
            <person name="Desjardin D."/>
            <person name="Finy P."/>
            <person name="Geml J."/>
            <person name="Haridas S."/>
            <person name="Hughes K."/>
            <person name="Justo A."/>
            <person name="Karasinski D."/>
            <person name="Kautmanova I."/>
            <person name="Kiss B."/>
            <person name="Kocsube S."/>
            <person name="Kotiranta H."/>
            <person name="LaButti K.M."/>
            <person name="Lechner B.E."/>
            <person name="Liimatainen K."/>
            <person name="Lipzen A."/>
            <person name="Lukacs Z."/>
            <person name="Mihaltcheva S."/>
            <person name="Morgado L.N."/>
            <person name="Niskanen T."/>
            <person name="Noordeloos M.E."/>
            <person name="Ohm R.A."/>
            <person name="Ortiz-Santana B."/>
            <person name="Ovrebo C."/>
            <person name="Racz N."/>
            <person name="Riley R."/>
            <person name="Savchenko A."/>
            <person name="Shiryaev A."/>
            <person name="Soop K."/>
            <person name="Spirin V."/>
            <person name="Szebenyi C."/>
            <person name="Tomsovsky M."/>
            <person name="Tulloss R.E."/>
            <person name="Uehling J."/>
            <person name="Grigoriev I.V."/>
            <person name="Vagvolgyi C."/>
            <person name="Papp T."/>
            <person name="Martin F.M."/>
            <person name="Miettinen O."/>
            <person name="Hibbett D.S."/>
            <person name="Nagy L.G."/>
        </authorList>
    </citation>
    <scope>NUCLEOTIDE SEQUENCE [LARGE SCALE GENOMIC DNA]</scope>
    <source>
        <strain evidence="2 3">CBS 309.79</strain>
    </source>
</reference>
<dbReference type="EMBL" id="ML178879">
    <property type="protein sequence ID" value="TFK95606.1"/>
    <property type="molecule type" value="Genomic_DNA"/>
</dbReference>
<evidence type="ECO:0000313" key="3">
    <source>
        <dbReference type="Proteomes" id="UP000305067"/>
    </source>
</evidence>
<gene>
    <name evidence="2" type="ORF">BDV98DRAFT_598407</name>
</gene>
<feature type="transmembrane region" description="Helical" evidence="1">
    <location>
        <begin position="72"/>
        <end position="94"/>
    </location>
</feature>
<name>A0A5C3Q252_9AGAR</name>
<keyword evidence="1" id="KW-0472">Membrane</keyword>
<keyword evidence="1" id="KW-1133">Transmembrane helix</keyword>
<protein>
    <submittedName>
        <fullName evidence="2">Uncharacterized protein</fullName>
    </submittedName>
</protein>
<evidence type="ECO:0000313" key="2">
    <source>
        <dbReference type="EMBL" id="TFK95606.1"/>
    </source>
</evidence>
<sequence>MSSDRVSAAGGVQERRVLGDPLRTFVALWVSVYGHAVNAYRVYTLGPATTHVQVAYPSGQPYRIGIFLGMPMIILSLALLFYAEQGFLFVTLFIGSNLPRLRNNVAEVNPSRAAVLANLTTIFAVAYILFVLSLLNHRVQLVAND</sequence>
<feature type="transmembrane region" description="Helical" evidence="1">
    <location>
        <begin position="114"/>
        <end position="135"/>
    </location>
</feature>
<evidence type="ECO:0000256" key="1">
    <source>
        <dbReference type="SAM" id="Phobius"/>
    </source>
</evidence>
<organism evidence="2 3">
    <name type="scientific">Pterulicium gracile</name>
    <dbReference type="NCBI Taxonomy" id="1884261"/>
    <lineage>
        <taxon>Eukaryota</taxon>
        <taxon>Fungi</taxon>
        <taxon>Dikarya</taxon>
        <taxon>Basidiomycota</taxon>
        <taxon>Agaricomycotina</taxon>
        <taxon>Agaricomycetes</taxon>
        <taxon>Agaricomycetidae</taxon>
        <taxon>Agaricales</taxon>
        <taxon>Pleurotineae</taxon>
        <taxon>Pterulaceae</taxon>
        <taxon>Pterulicium</taxon>
    </lineage>
</organism>
<accession>A0A5C3Q252</accession>
<proteinExistence type="predicted"/>
<dbReference type="AlphaFoldDB" id="A0A5C3Q252"/>
<dbReference type="Proteomes" id="UP000305067">
    <property type="component" value="Unassembled WGS sequence"/>
</dbReference>